<evidence type="ECO:0000256" key="2">
    <source>
        <dbReference type="ARBA" id="ARBA00022777"/>
    </source>
</evidence>
<dbReference type="RefSeq" id="WP_310298975.1">
    <property type="nucleotide sequence ID" value="NZ_BAAAPS010000014.1"/>
</dbReference>
<feature type="transmembrane region" description="Helical" evidence="4">
    <location>
        <begin position="50"/>
        <end position="71"/>
    </location>
</feature>
<protein>
    <submittedName>
        <fullName evidence="6">Signal transduction histidine kinase</fullName>
    </submittedName>
</protein>
<keyword evidence="7" id="KW-1185">Reference proteome</keyword>
<proteinExistence type="predicted"/>
<dbReference type="Gene3D" id="3.30.565.10">
    <property type="entry name" value="Histidine kinase-like ATPase, C-terminal domain"/>
    <property type="match status" value="1"/>
</dbReference>
<feature type="transmembrane region" description="Helical" evidence="4">
    <location>
        <begin position="19"/>
        <end position="44"/>
    </location>
</feature>
<name>A0ABU2BRI9_9ACTN</name>
<dbReference type="EMBL" id="JAVDYG010000001">
    <property type="protein sequence ID" value="MDR7361265.1"/>
    <property type="molecule type" value="Genomic_DNA"/>
</dbReference>
<dbReference type="PANTHER" id="PTHR24421">
    <property type="entry name" value="NITRATE/NITRITE SENSOR PROTEIN NARX-RELATED"/>
    <property type="match status" value="1"/>
</dbReference>
<keyword evidence="3" id="KW-0902">Two-component regulatory system</keyword>
<feature type="transmembrane region" description="Helical" evidence="4">
    <location>
        <begin position="187"/>
        <end position="214"/>
    </location>
</feature>
<dbReference type="InterPro" id="IPR003594">
    <property type="entry name" value="HATPase_dom"/>
</dbReference>
<evidence type="ECO:0000313" key="6">
    <source>
        <dbReference type="EMBL" id="MDR7361265.1"/>
    </source>
</evidence>
<dbReference type="CDD" id="cd16917">
    <property type="entry name" value="HATPase_UhpB-NarQ-NarX-like"/>
    <property type="match status" value="1"/>
</dbReference>
<feature type="transmembrane region" description="Helical" evidence="4">
    <location>
        <begin position="149"/>
        <end position="167"/>
    </location>
</feature>
<dbReference type="Gene3D" id="1.20.5.1930">
    <property type="match status" value="1"/>
</dbReference>
<evidence type="ECO:0000256" key="1">
    <source>
        <dbReference type="ARBA" id="ARBA00022679"/>
    </source>
</evidence>
<keyword evidence="2 6" id="KW-0418">Kinase</keyword>
<keyword evidence="4" id="KW-0812">Transmembrane</keyword>
<dbReference type="SMART" id="SM00387">
    <property type="entry name" value="HATPase_c"/>
    <property type="match status" value="1"/>
</dbReference>
<evidence type="ECO:0000256" key="3">
    <source>
        <dbReference type="ARBA" id="ARBA00023012"/>
    </source>
</evidence>
<organism evidence="6 7">
    <name type="scientific">Nocardioides marmoribigeumensis</name>
    <dbReference type="NCBI Taxonomy" id="433649"/>
    <lineage>
        <taxon>Bacteria</taxon>
        <taxon>Bacillati</taxon>
        <taxon>Actinomycetota</taxon>
        <taxon>Actinomycetes</taxon>
        <taxon>Propionibacteriales</taxon>
        <taxon>Nocardioidaceae</taxon>
        <taxon>Nocardioides</taxon>
    </lineage>
</organism>
<feature type="transmembrane region" description="Helical" evidence="4">
    <location>
        <begin position="226"/>
        <end position="247"/>
    </location>
</feature>
<feature type="transmembrane region" description="Helical" evidence="4">
    <location>
        <begin position="285"/>
        <end position="306"/>
    </location>
</feature>
<feature type="domain" description="Histidine kinase" evidence="5">
    <location>
        <begin position="581"/>
        <end position="664"/>
    </location>
</feature>
<dbReference type="Pfam" id="PF07730">
    <property type="entry name" value="HisKA_3"/>
    <property type="match status" value="1"/>
</dbReference>
<dbReference type="InterPro" id="IPR050482">
    <property type="entry name" value="Sensor_HK_TwoCompSys"/>
</dbReference>
<dbReference type="Proteomes" id="UP001183648">
    <property type="component" value="Unassembled WGS sequence"/>
</dbReference>
<keyword evidence="4" id="KW-0472">Membrane</keyword>
<dbReference type="Pfam" id="PF02518">
    <property type="entry name" value="HATPase_c"/>
    <property type="match status" value="1"/>
</dbReference>
<feature type="transmembrane region" description="Helical" evidence="4">
    <location>
        <begin position="253"/>
        <end position="273"/>
    </location>
</feature>
<dbReference type="GO" id="GO:0016301">
    <property type="term" value="F:kinase activity"/>
    <property type="evidence" value="ECO:0007669"/>
    <property type="project" value="UniProtKB-KW"/>
</dbReference>
<feature type="transmembrane region" description="Helical" evidence="4">
    <location>
        <begin position="108"/>
        <end position="128"/>
    </location>
</feature>
<keyword evidence="1" id="KW-0808">Transferase</keyword>
<dbReference type="InterPro" id="IPR036890">
    <property type="entry name" value="HATPase_C_sf"/>
</dbReference>
<feature type="transmembrane region" description="Helical" evidence="4">
    <location>
        <begin position="83"/>
        <end position="102"/>
    </location>
</feature>
<dbReference type="InterPro" id="IPR011712">
    <property type="entry name" value="Sig_transdc_His_kin_sub3_dim/P"/>
</dbReference>
<sequence>MTTTEVTPPDEIGAPASRFATFAAVAAAVSVACCLGAFPLSVYLDGNDVALGFAAPDLVLGMTWPVAGALILRVQPHNSVGRLMLVTAVIGPYHVASAVAAHTGGEGVVGAACAWFAVWGFAPPYFYTVPVIPHLFPDGRPLGRRWGHLVRFLLVLATLAVVGRMFADVPPDLAPEVANPLGIPGADWLRGLVVACVMPLFFVGIPTGVLVIALRMRRAQDRERTQLLWLLLGGLVLLVGVAVGFMPGAAGEWAFSASLAGVPTAMAIGILRHQLFDIEVTLSRTLVLAIITAMVVGVYVVLVYVADAVAPGSSWGVLVVALAALAAAAARERVQRVVDRRLFGHRHNAYAVVADVGKRVAGASQPVDALQRLVDGLRESLRLPYAAYVSDDLTLTSGTPVHGSQVVRVEALGDRVGELHVGLRRPHERWTPQQENAVAEIASRAGTLAYAARLVGDVALSRGRIVAAREEERRRLRKDLHDGVAPALAGTALQLDSLARRLRSLDASLAERAEALRDGLRAGVGELRAVVHGLRPPVLDQLGLAGAVRQLVAGHDQPATQVTVAPFDPPTAAVEVAAYAIASEAFTNALRHSVASRVEVGLGQDGRRLVVRVSDNGVGMPARVKEGVGVRSMRERAAEVGGTLRVTRTPGGGTTVRAELPLDPA</sequence>
<dbReference type="InterPro" id="IPR005467">
    <property type="entry name" value="His_kinase_dom"/>
</dbReference>
<feature type="transmembrane region" description="Helical" evidence="4">
    <location>
        <begin position="312"/>
        <end position="330"/>
    </location>
</feature>
<dbReference type="PROSITE" id="PS50109">
    <property type="entry name" value="HIS_KIN"/>
    <property type="match status" value="1"/>
</dbReference>
<keyword evidence="4" id="KW-1133">Transmembrane helix</keyword>
<reference evidence="6 7" key="1">
    <citation type="submission" date="2023-07" db="EMBL/GenBank/DDBJ databases">
        <title>Sequencing the genomes of 1000 actinobacteria strains.</title>
        <authorList>
            <person name="Klenk H.-P."/>
        </authorList>
    </citation>
    <scope>NUCLEOTIDE SEQUENCE [LARGE SCALE GENOMIC DNA]</scope>
    <source>
        <strain evidence="6 7">DSM 19426</strain>
    </source>
</reference>
<comment type="caution">
    <text evidence="6">The sequence shown here is derived from an EMBL/GenBank/DDBJ whole genome shotgun (WGS) entry which is preliminary data.</text>
</comment>
<evidence type="ECO:0000256" key="4">
    <source>
        <dbReference type="SAM" id="Phobius"/>
    </source>
</evidence>
<dbReference type="SUPFAM" id="SSF55874">
    <property type="entry name" value="ATPase domain of HSP90 chaperone/DNA topoisomerase II/histidine kinase"/>
    <property type="match status" value="1"/>
</dbReference>
<evidence type="ECO:0000313" key="7">
    <source>
        <dbReference type="Proteomes" id="UP001183648"/>
    </source>
</evidence>
<accession>A0ABU2BRI9</accession>
<evidence type="ECO:0000259" key="5">
    <source>
        <dbReference type="PROSITE" id="PS50109"/>
    </source>
</evidence>
<gene>
    <name evidence="6" type="ORF">J2S63_000818</name>
</gene>